<evidence type="ECO:0000259" key="5">
    <source>
        <dbReference type="PROSITE" id="PS51292"/>
    </source>
</evidence>
<dbReference type="FunFam" id="3.30.40.10:FF:000146">
    <property type="entry name" value="RING/FYVE/PHD zinc finger protein"/>
    <property type="match status" value="1"/>
</dbReference>
<comment type="caution">
    <text evidence="6">The sequence shown here is derived from an EMBL/GenBank/DDBJ whole genome shotgun (WGS) entry which is preliminary data.</text>
</comment>
<dbReference type="GO" id="GO:0016020">
    <property type="term" value="C:membrane"/>
    <property type="evidence" value="ECO:0007669"/>
    <property type="project" value="TreeGrafter"/>
</dbReference>
<keyword evidence="7" id="KW-1185">Reference proteome</keyword>
<dbReference type="Gene3D" id="3.30.40.10">
    <property type="entry name" value="Zinc/RING finger domain, C3HC4 (zinc finger)"/>
    <property type="match status" value="1"/>
</dbReference>
<evidence type="ECO:0000256" key="3">
    <source>
        <dbReference type="ARBA" id="ARBA00022833"/>
    </source>
</evidence>
<dbReference type="SUPFAM" id="SSF57850">
    <property type="entry name" value="RING/U-box"/>
    <property type="match status" value="1"/>
</dbReference>
<reference evidence="6 7" key="1">
    <citation type="journal article" date="2013" name="BMC Genomics">
        <title>The miniature genome of a carnivorous plant Genlisea aurea contains a low number of genes and short non-coding sequences.</title>
        <authorList>
            <person name="Leushkin E.V."/>
            <person name="Sutormin R.A."/>
            <person name="Nabieva E.R."/>
            <person name="Penin A.A."/>
            <person name="Kondrashov A.S."/>
            <person name="Logacheva M.D."/>
        </authorList>
    </citation>
    <scope>NUCLEOTIDE SEQUENCE [LARGE SCALE GENOMIC DNA]</scope>
</reference>
<feature type="region of interest" description="Disordered" evidence="4">
    <location>
        <begin position="1"/>
        <end position="30"/>
    </location>
</feature>
<dbReference type="GO" id="GO:0016567">
    <property type="term" value="P:protein ubiquitination"/>
    <property type="evidence" value="ECO:0007669"/>
    <property type="project" value="TreeGrafter"/>
</dbReference>
<keyword evidence="1" id="KW-0479">Metal-binding</keyword>
<dbReference type="PANTHER" id="PTHR23012">
    <property type="entry name" value="RING/FYVE/PHD ZINC FINGER DOMAIN-CONTAINING"/>
    <property type="match status" value="1"/>
</dbReference>
<dbReference type="PROSITE" id="PS51292">
    <property type="entry name" value="ZF_RING_CH"/>
    <property type="match status" value="1"/>
</dbReference>
<dbReference type="InterPro" id="IPR013083">
    <property type="entry name" value="Znf_RING/FYVE/PHD"/>
</dbReference>
<evidence type="ECO:0000313" key="6">
    <source>
        <dbReference type="EMBL" id="EPS64256.1"/>
    </source>
</evidence>
<organism evidence="6 7">
    <name type="scientific">Genlisea aurea</name>
    <dbReference type="NCBI Taxonomy" id="192259"/>
    <lineage>
        <taxon>Eukaryota</taxon>
        <taxon>Viridiplantae</taxon>
        <taxon>Streptophyta</taxon>
        <taxon>Embryophyta</taxon>
        <taxon>Tracheophyta</taxon>
        <taxon>Spermatophyta</taxon>
        <taxon>Magnoliopsida</taxon>
        <taxon>eudicotyledons</taxon>
        <taxon>Gunneridae</taxon>
        <taxon>Pentapetalae</taxon>
        <taxon>asterids</taxon>
        <taxon>lamiids</taxon>
        <taxon>Lamiales</taxon>
        <taxon>Lentibulariaceae</taxon>
        <taxon>Genlisea</taxon>
    </lineage>
</organism>
<evidence type="ECO:0000256" key="1">
    <source>
        <dbReference type="ARBA" id="ARBA00022723"/>
    </source>
</evidence>
<protein>
    <submittedName>
        <fullName evidence="6">Zinc finger family protein</fullName>
    </submittedName>
</protein>
<dbReference type="InterPro" id="IPR011016">
    <property type="entry name" value="Znf_RING-CH"/>
</dbReference>
<dbReference type="OrthoDB" id="264354at2759"/>
<feature type="non-terminal residue" evidence="6">
    <location>
        <position position="1"/>
    </location>
</feature>
<dbReference type="Proteomes" id="UP000015453">
    <property type="component" value="Unassembled WGS sequence"/>
</dbReference>
<sequence length="121" mass="13488">EVIMNQHSTPDLVEPDVKGSSSGKSAEDDKIVIVVDDEASEGTPLIRMEECRICQEEDSIKNLESPCACIGSLKAYAHRKCVQHWCNEKGDIICEICHQPYQPDYTASPQRTSDETPFNFG</sequence>
<feature type="domain" description="RING-CH-type" evidence="5">
    <location>
        <begin position="43"/>
        <end position="104"/>
    </location>
</feature>
<dbReference type="EMBL" id="AUSU01004946">
    <property type="protein sequence ID" value="EPS64256.1"/>
    <property type="molecule type" value="Genomic_DNA"/>
</dbReference>
<dbReference type="Pfam" id="PF12906">
    <property type="entry name" value="RINGv"/>
    <property type="match status" value="1"/>
</dbReference>
<dbReference type="SMART" id="SM00744">
    <property type="entry name" value="RINGv"/>
    <property type="match status" value="1"/>
</dbReference>
<name>S8CHY8_9LAMI</name>
<evidence type="ECO:0000313" key="7">
    <source>
        <dbReference type="Proteomes" id="UP000015453"/>
    </source>
</evidence>
<dbReference type="GO" id="GO:0004842">
    <property type="term" value="F:ubiquitin-protein transferase activity"/>
    <property type="evidence" value="ECO:0007669"/>
    <property type="project" value="TreeGrafter"/>
</dbReference>
<dbReference type="CDD" id="cd16495">
    <property type="entry name" value="RING_CH-C4HC3_MARCH"/>
    <property type="match status" value="1"/>
</dbReference>
<evidence type="ECO:0000256" key="2">
    <source>
        <dbReference type="ARBA" id="ARBA00022771"/>
    </source>
</evidence>
<dbReference type="PANTHER" id="PTHR23012:SF175">
    <property type="entry name" value="RING_FYVE_PHD ZINC FINGER SUPERFAMILY PROTEIN"/>
    <property type="match status" value="1"/>
</dbReference>
<dbReference type="AlphaFoldDB" id="S8CHY8"/>
<gene>
    <name evidence="6" type="ORF">M569_10524</name>
</gene>
<keyword evidence="2" id="KW-0863">Zinc-finger</keyword>
<evidence type="ECO:0000256" key="4">
    <source>
        <dbReference type="SAM" id="MobiDB-lite"/>
    </source>
</evidence>
<accession>S8CHY8</accession>
<proteinExistence type="predicted"/>
<keyword evidence="3" id="KW-0862">Zinc</keyword>
<dbReference type="GO" id="GO:0008270">
    <property type="term" value="F:zinc ion binding"/>
    <property type="evidence" value="ECO:0007669"/>
    <property type="project" value="UniProtKB-KW"/>
</dbReference>
<dbReference type="InterPro" id="IPR033275">
    <property type="entry name" value="MARCH-like"/>
</dbReference>